<dbReference type="RefSeq" id="WP_182166654.1">
    <property type="nucleotide sequence ID" value="NZ_JACEZT010000019.1"/>
</dbReference>
<dbReference type="AlphaFoldDB" id="A0A7W2IDZ8"/>
<gene>
    <name evidence="1" type="ORF">H3H37_22290</name>
</gene>
<dbReference type="EMBL" id="JACEZT010000019">
    <property type="protein sequence ID" value="MBA5639795.1"/>
    <property type="molecule type" value="Genomic_DNA"/>
</dbReference>
<organism evidence="1 2">
    <name type="scientific">Rugamonas brunnea</name>
    <dbReference type="NCBI Taxonomy" id="2758569"/>
    <lineage>
        <taxon>Bacteria</taxon>
        <taxon>Pseudomonadati</taxon>
        <taxon>Pseudomonadota</taxon>
        <taxon>Betaproteobacteria</taxon>
        <taxon>Burkholderiales</taxon>
        <taxon>Oxalobacteraceae</taxon>
        <taxon>Telluria group</taxon>
        <taxon>Rugamonas</taxon>
    </lineage>
</organism>
<name>A0A7W2IDZ8_9BURK</name>
<protein>
    <submittedName>
        <fullName evidence="1">Uncharacterized protein</fullName>
    </submittedName>
</protein>
<evidence type="ECO:0000313" key="2">
    <source>
        <dbReference type="Proteomes" id="UP000534388"/>
    </source>
</evidence>
<accession>A0A7W2IDZ8</accession>
<sequence>MATIAMRVATSAASALQADNLPFKIQNSQQFVVAALFGNSVVSFEEMLKLEVPIVIDEVEAKASNGTVRTWERLLRDDVVFERVDKALRRAYERLGEPLPDPITLRFMKLNATDIVTKHVRQHGLFVYTQKLLFSPAYKAVAIDMLKEMKLPELPPVSASTAIASGRLPALPSNNLKEHLLFLGGQRMQGFGFLGSSFARWVAEHEPTLVEFPAPNLEPGRMARADRFTEHPKFPVAELGLGFFLATAKGQLGENISIVTPWYSLRQPMNSPPKPWSANFLRESVNPRFQKPIERTRLDSAFADIGRQSVRLKVCPGCDEIYSNDRVDLKLSCTCAQRT</sequence>
<reference evidence="1 2" key="1">
    <citation type="submission" date="2020-07" db="EMBL/GenBank/DDBJ databases">
        <title>Novel species isolated from subtropical streams in China.</title>
        <authorList>
            <person name="Lu H."/>
        </authorList>
    </citation>
    <scope>NUCLEOTIDE SEQUENCE [LARGE SCALE GENOMIC DNA]</scope>
    <source>
        <strain evidence="1 2">LX20W</strain>
    </source>
</reference>
<proteinExistence type="predicted"/>
<dbReference type="Proteomes" id="UP000534388">
    <property type="component" value="Unassembled WGS sequence"/>
</dbReference>
<evidence type="ECO:0000313" key="1">
    <source>
        <dbReference type="EMBL" id="MBA5639795.1"/>
    </source>
</evidence>
<comment type="caution">
    <text evidence="1">The sequence shown here is derived from an EMBL/GenBank/DDBJ whole genome shotgun (WGS) entry which is preliminary data.</text>
</comment>
<keyword evidence="2" id="KW-1185">Reference proteome</keyword>